<dbReference type="SUPFAM" id="SSF53850">
    <property type="entry name" value="Periplasmic binding protein-like II"/>
    <property type="match status" value="1"/>
</dbReference>
<evidence type="ECO:0000313" key="1">
    <source>
        <dbReference type="EMBL" id="KTD86154.1"/>
    </source>
</evidence>
<reference evidence="1 2" key="1">
    <citation type="journal article" date="2015" name="Int. Biodeterior. Biodegradation">
        <title>Physiological and genetic screening methods for the isolation of methyl tert-butyl ether-degrading bacteria for bioremediation purposes.</title>
        <authorList>
            <person name="Guisado I.M."/>
            <person name="Purswani J."/>
            <person name="Gonzalez Lopez J."/>
            <person name="Pozo C."/>
        </authorList>
    </citation>
    <scope>NUCLEOTIDE SEQUENCE [LARGE SCALE GENOMIC DNA]</scope>
    <source>
        <strain evidence="1 2">SH7</strain>
    </source>
</reference>
<dbReference type="Proteomes" id="UP000054709">
    <property type="component" value="Unassembled WGS sequence"/>
</dbReference>
<dbReference type="EMBL" id="LCZJ02000023">
    <property type="protein sequence ID" value="KTD86154.1"/>
    <property type="molecule type" value="Genomic_DNA"/>
</dbReference>
<keyword evidence="2" id="KW-1185">Reference proteome</keyword>
<protein>
    <submittedName>
        <fullName evidence="1">Uncharacterized protein</fullName>
    </submittedName>
</protein>
<organism evidence="1 2">
    <name type="scientific">Paenibacillus etheri</name>
    <dbReference type="NCBI Taxonomy" id="1306852"/>
    <lineage>
        <taxon>Bacteria</taxon>
        <taxon>Bacillati</taxon>
        <taxon>Bacillota</taxon>
        <taxon>Bacilli</taxon>
        <taxon>Bacillales</taxon>
        <taxon>Paenibacillaceae</taxon>
        <taxon>Paenibacillus</taxon>
    </lineage>
</organism>
<proteinExistence type="predicted"/>
<gene>
    <name evidence="1" type="ORF">UQ64_16985</name>
</gene>
<accession>A0A0W1AXU2</accession>
<evidence type="ECO:0000313" key="2">
    <source>
        <dbReference type="Proteomes" id="UP000054709"/>
    </source>
</evidence>
<name>A0A0W1AXU2_9BACL</name>
<sequence>MVSALKKQSSSTTFSGISSAQRLAVGEVAAVISFMGDQLRFANSGYAIQSFIPPQAGWEIGAVSILKGGNNVTAAKHLVDLYCQQMLRPII</sequence>
<dbReference type="AlphaFoldDB" id="A0A0W1AXU2"/>
<comment type="caution">
    <text evidence="1">The sequence shown here is derived from an EMBL/GenBank/DDBJ whole genome shotgun (WGS) entry which is preliminary data.</text>
</comment>
<dbReference type="Gene3D" id="3.40.190.10">
    <property type="entry name" value="Periplasmic binding protein-like II"/>
    <property type="match status" value="2"/>
</dbReference>